<comment type="catalytic activity">
    <reaction evidence="15">
        <text>[GlcNAc-(1-&gt;4)-Mur2Ac(oyl-L-Ala-gamma-D-Glu-L-Lys-D-Ala-D-Ala)](n)-di-trans,octa-cis-undecaprenyl diphosphate + beta-D-GlcNAc-(1-&gt;4)-Mur2Ac(oyl-L-Ala-gamma-D-Glu-L-Lys-D-Ala-D-Ala)-di-trans,octa-cis-undecaprenyl diphosphate = [GlcNAc-(1-&gt;4)-Mur2Ac(oyl-L-Ala-gamma-D-Glu-L-Lys-D-Ala-D-Ala)](n+1)-di-trans,octa-cis-undecaprenyl diphosphate + di-trans,octa-cis-undecaprenyl diphosphate + H(+)</text>
        <dbReference type="Rhea" id="RHEA:23708"/>
        <dbReference type="Rhea" id="RHEA-COMP:9602"/>
        <dbReference type="Rhea" id="RHEA-COMP:9603"/>
        <dbReference type="ChEBI" id="CHEBI:15378"/>
        <dbReference type="ChEBI" id="CHEBI:58405"/>
        <dbReference type="ChEBI" id="CHEBI:60033"/>
        <dbReference type="ChEBI" id="CHEBI:78435"/>
        <dbReference type="EC" id="2.4.99.28"/>
    </reaction>
</comment>
<feature type="transmembrane region" description="Helical" evidence="16">
    <location>
        <begin position="151"/>
        <end position="168"/>
    </location>
</feature>
<evidence type="ECO:0000256" key="13">
    <source>
        <dbReference type="ARBA" id="ARBA00041418"/>
    </source>
</evidence>
<dbReference type="GO" id="GO:0032153">
    <property type="term" value="C:cell division site"/>
    <property type="evidence" value="ECO:0007669"/>
    <property type="project" value="TreeGrafter"/>
</dbReference>
<dbReference type="GO" id="GO:0008360">
    <property type="term" value="P:regulation of cell shape"/>
    <property type="evidence" value="ECO:0007669"/>
    <property type="project" value="UniProtKB-KW"/>
</dbReference>
<feature type="transmembrane region" description="Helical" evidence="16">
    <location>
        <begin position="69"/>
        <end position="87"/>
    </location>
</feature>
<evidence type="ECO:0000256" key="11">
    <source>
        <dbReference type="ARBA" id="ARBA00038053"/>
    </source>
</evidence>
<evidence type="ECO:0000256" key="5">
    <source>
        <dbReference type="ARBA" id="ARBA00022960"/>
    </source>
</evidence>
<organism evidence="17 18">
    <name type="scientific">Candidatus Woesebacteria bacterium RBG_13_46_13</name>
    <dbReference type="NCBI Taxonomy" id="1802479"/>
    <lineage>
        <taxon>Bacteria</taxon>
        <taxon>Candidatus Woeseibacteriota</taxon>
    </lineage>
</organism>
<keyword evidence="5" id="KW-0133">Cell shape</keyword>
<dbReference type="GO" id="GO:0015648">
    <property type="term" value="F:lipid-linked peptidoglycan transporter activity"/>
    <property type="evidence" value="ECO:0007669"/>
    <property type="project" value="TreeGrafter"/>
</dbReference>
<comment type="subcellular location">
    <subcellularLocation>
        <location evidence="1">Membrane</location>
        <topology evidence="1">Multi-pass membrane protein</topology>
    </subcellularLocation>
</comment>
<keyword evidence="6" id="KW-0573">Peptidoglycan synthesis</keyword>
<evidence type="ECO:0000256" key="7">
    <source>
        <dbReference type="ARBA" id="ARBA00022989"/>
    </source>
</evidence>
<evidence type="ECO:0000256" key="8">
    <source>
        <dbReference type="ARBA" id="ARBA00023136"/>
    </source>
</evidence>
<evidence type="ECO:0000313" key="18">
    <source>
        <dbReference type="Proteomes" id="UP000176778"/>
    </source>
</evidence>
<dbReference type="EC" id="2.4.99.28" evidence="14"/>
<evidence type="ECO:0000256" key="2">
    <source>
        <dbReference type="ARBA" id="ARBA00022676"/>
    </source>
</evidence>
<dbReference type="InterPro" id="IPR001182">
    <property type="entry name" value="FtsW/RodA"/>
</dbReference>
<dbReference type="GO" id="GO:0005886">
    <property type="term" value="C:plasma membrane"/>
    <property type="evidence" value="ECO:0007669"/>
    <property type="project" value="TreeGrafter"/>
</dbReference>
<evidence type="ECO:0000256" key="1">
    <source>
        <dbReference type="ARBA" id="ARBA00004141"/>
    </source>
</evidence>
<dbReference type="Pfam" id="PF01098">
    <property type="entry name" value="FTSW_RODA_SPOVE"/>
    <property type="match status" value="1"/>
</dbReference>
<dbReference type="PANTHER" id="PTHR30474:SF2">
    <property type="entry name" value="PEPTIDOGLYCAN GLYCOSYLTRANSFERASE FTSW-RELATED"/>
    <property type="match status" value="1"/>
</dbReference>
<evidence type="ECO:0000256" key="14">
    <source>
        <dbReference type="ARBA" id="ARBA00044770"/>
    </source>
</evidence>
<reference evidence="17 18" key="1">
    <citation type="journal article" date="2016" name="Nat. Commun.">
        <title>Thousands of microbial genomes shed light on interconnected biogeochemical processes in an aquifer system.</title>
        <authorList>
            <person name="Anantharaman K."/>
            <person name="Brown C.T."/>
            <person name="Hug L.A."/>
            <person name="Sharon I."/>
            <person name="Castelle C.J."/>
            <person name="Probst A.J."/>
            <person name="Thomas B.C."/>
            <person name="Singh A."/>
            <person name="Wilkins M.J."/>
            <person name="Karaoz U."/>
            <person name="Brodie E.L."/>
            <person name="Williams K.H."/>
            <person name="Hubbard S.S."/>
            <person name="Banfield J.F."/>
        </authorList>
    </citation>
    <scope>NUCLEOTIDE SEQUENCE [LARGE SCALE GENOMIC DNA]</scope>
</reference>
<feature type="transmembrane region" description="Helical" evidence="16">
    <location>
        <begin position="260"/>
        <end position="281"/>
    </location>
</feature>
<keyword evidence="4 16" id="KW-0812">Transmembrane</keyword>
<evidence type="ECO:0000256" key="12">
    <source>
        <dbReference type="ARBA" id="ARBA00041185"/>
    </source>
</evidence>
<dbReference type="GO" id="GO:0008955">
    <property type="term" value="F:peptidoglycan glycosyltransferase activity"/>
    <property type="evidence" value="ECO:0007669"/>
    <property type="project" value="UniProtKB-EC"/>
</dbReference>
<feature type="transmembrane region" description="Helical" evidence="16">
    <location>
        <begin position="39"/>
        <end position="57"/>
    </location>
</feature>
<dbReference type="GO" id="GO:0051301">
    <property type="term" value="P:cell division"/>
    <property type="evidence" value="ECO:0007669"/>
    <property type="project" value="InterPro"/>
</dbReference>
<feature type="transmembrane region" description="Helical" evidence="16">
    <location>
        <begin position="324"/>
        <end position="347"/>
    </location>
</feature>
<dbReference type="GO" id="GO:0009252">
    <property type="term" value="P:peptidoglycan biosynthetic process"/>
    <property type="evidence" value="ECO:0007669"/>
    <property type="project" value="UniProtKB-KW"/>
</dbReference>
<feature type="transmembrane region" description="Helical" evidence="16">
    <location>
        <begin position="293"/>
        <end position="312"/>
    </location>
</feature>
<evidence type="ECO:0000256" key="16">
    <source>
        <dbReference type="SAM" id="Phobius"/>
    </source>
</evidence>
<accession>A0A1F7X4T8</accession>
<evidence type="ECO:0000256" key="10">
    <source>
        <dbReference type="ARBA" id="ARBA00033270"/>
    </source>
</evidence>
<dbReference type="PANTHER" id="PTHR30474">
    <property type="entry name" value="CELL CYCLE PROTEIN"/>
    <property type="match status" value="1"/>
</dbReference>
<evidence type="ECO:0000256" key="3">
    <source>
        <dbReference type="ARBA" id="ARBA00022679"/>
    </source>
</evidence>
<evidence type="ECO:0000256" key="9">
    <source>
        <dbReference type="ARBA" id="ARBA00032370"/>
    </source>
</evidence>
<keyword evidence="7 16" id="KW-1133">Transmembrane helix</keyword>
<dbReference type="EMBL" id="MGFR01000003">
    <property type="protein sequence ID" value="OGM09729.1"/>
    <property type="molecule type" value="Genomic_DNA"/>
</dbReference>
<evidence type="ECO:0000256" key="6">
    <source>
        <dbReference type="ARBA" id="ARBA00022984"/>
    </source>
</evidence>
<dbReference type="Proteomes" id="UP000176778">
    <property type="component" value="Unassembled WGS sequence"/>
</dbReference>
<comment type="similarity">
    <text evidence="11">Belongs to the SEDS family. FtsW subfamily.</text>
</comment>
<feature type="transmembrane region" description="Helical" evidence="16">
    <location>
        <begin position="12"/>
        <end position="33"/>
    </location>
</feature>
<keyword evidence="3" id="KW-0808">Transferase</keyword>
<keyword evidence="2" id="KW-0328">Glycosyltransferase</keyword>
<gene>
    <name evidence="17" type="ORF">A2Y68_03865</name>
</gene>
<name>A0A1F7X4T8_9BACT</name>
<keyword evidence="8 16" id="KW-0472">Membrane</keyword>
<dbReference type="STRING" id="1802479.A2Y68_03865"/>
<protein>
    <recommendedName>
        <fullName evidence="12">Probable peptidoglycan glycosyltransferase FtsW</fullName>
        <ecNumber evidence="14">2.4.99.28</ecNumber>
    </recommendedName>
    <alternativeName>
        <fullName evidence="13">Cell division protein FtsW</fullName>
    </alternativeName>
    <alternativeName>
        <fullName evidence="10">Cell wall polymerase</fullName>
    </alternativeName>
    <alternativeName>
        <fullName evidence="9">Peptidoglycan polymerase</fullName>
    </alternativeName>
</protein>
<evidence type="ECO:0000256" key="4">
    <source>
        <dbReference type="ARBA" id="ARBA00022692"/>
    </source>
</evidence>
<dbReference type="AlphaFoldDB" id="A0A1F7X4T8"/>
<sequence length="353" mass="38162">MQRVKLPPRIDALFVVGISLLIVIGVIVLYAIAPSLFPLYFLYLILGIGVFILFLQADFEVISIFAKHAYVASIVLLILPLLIGQVTRGAIRWIPIGALTIQPAELVRPLLLVFFANYLTEKEINGKRLLTAFFLLSLPVLLIVVQPSLGIAVLAVVGFVGVLMASTIKKRYFLWGALIFAFLLPIIWMVLAPYQKQRIITFLEPAKDPYGTGYNAIQSMISVGSGKIFGRGLGKGVQTQLAFLPERHTDFIFASIAEELGLVGAVLVLCAAFFVLGRLVGISENTRSPAARAYVSGLFLMLFAQTMVHIGMNLGLVPITGVPFPLVSAGGSSFLATMMGLGIALGAKRQISA</sequence>
<feature type="transmembrane region" description="Helical" evidence="16">
    <location>
        <begin position="173"/>
        <end position="194"/>
    </location>
</feature>
<proteinExistence type="inferred from homology"/>
<evidence type="ECO:0000313" key="17">
    <source>
        <dbReference type="EMBL" id="OGM09729.1"/>
    </source>
</evidence>
<comment type="caution">
    <text evidence="17">The sequence shown here is derived from an EMBL/GenBank/DDBJ whole genome shotgun (WGS) entry which is preliminary data.</text>
</comment>
<evidence type="ECO:0000256" key="15">
    <source>
        <dbReference type="ARBA" id="ARBA00049902"/>
    </source>
</evidence>